<dbReference type="Gene3D" id="1.10.150.240">
    <property type="entry name" value="Putative phosphatase, domain 2"/>
    <property type="match status" value="1"/>
</dbReference>
<evidence type="ECO:0000313" key="1">
    <source>
        <dbReference type="EMBL" id="AXK35646.1"/>
    </source>
</evidence>
<gene>
    <name evidence="1" type="ORF">DVA86_26420</name>
</gene>
<evidence type="ECO:0000313" key="2">
    <source>
        <dbReference type="Proteomes" id="UP000254425"/>
    </source>
</evidence>
<dbReference type="GO" id="GO:0005829">
    <property type="term" value="C:cytosol"/>
    <property type="evidence" value="ECO:0007669"/>
    <property type="project" value="TreeGrafter"/>
</dbReference>
<organism evidence="1 2">
    <name type="scientific">Streptomyces armeniacus</name>
    <dbReference type="NCBI Taxonomy" id="83291"/>
    <lineage>
        <taxon>Bacteria</taxon>
        <taxon>Bacillati</taxon>
        <taxon>Actinomycetota</taxon>
        <taxon>Actinomycetes</taxon>
        <taxon>Kitasatosporales</taxon>
        <taxon>Streptomycetaceae</taxon>
        <taxon>Streptomyces</taxon>
    </lineage>
</organism>
<dbReference type="NCBIfam" id="TIGR01509">
    <property type="entry name" value="HAD-SF-IA-v3"/>
    <property type="match status" value="1"/>
</dbReference>
<proteinExistence type="predicted"/>
<dbReference type="SFLD" id="SFLDG01129">
    <property type="entry name" value="C1.5:_HAD__Beta-PGM__Phosphata"/>
    <property type="match status" value="1"/>
</dbReference>
<dbReference type="SUPFAM" id="SSF56784">
    <property type="entry name" value="HAD-like"/>
    <property type="match status" value="1"/>
</dbReference>
<dbReference type="Gene3D" id="3.40.50.1000">
    <property type="entry name" value="HAD superfamily/HAD-like"/>
    <property type="match status" value="1"/>
</dbReference>
<dbReference type="EMBL" id="CP031320">
    <property type="protein sequence ID" value="AXK35646.1"/>
    <property type="molecule type" value="Genomic_DNA"/>
</dbReference>
<name>A0A345XVI0_9ACTN</name>
<dbReference type="GO" id="GO:0006281">
    <property type="term" value="P:DNA repair"/>
    <property type="evidence" value="ECO:0007669"/>
    <property type="project" value="TreeGrafter"/>
</dbReference>
<dbReference type="AlphaFoldDB" id="A0A345XVI0"/>
<dbReference type="InterPro" id="IPR036412">
    <property type="entry name" value="HAD-like_sf"/>
</dbReference>
<dbReference type="InterPro" id="IPR023214">
    <property type="entry name" value="HAD_sf"/>
</dbReference>
<dbReference type="InterPro" id="IPR006439">
    <property type="entry name" value="HAD-SF_hydro_IA"/>
</dbReference>
<accession>A0A345XVI0</accession>
<reference evidence="1 2" key="1">
    <citation type="submission" date="2018-07" db="EMBL/GenBank/DDBJ databases">
        <title>Draft genome of the type strain Streptomyces armeniacus ATCC 15676.</title>
        <authorList>
            <person name="Labana P."/>
            <person name="Gosse J.T."/>
            <person name="Boddy C.N."/>
        </authorList>
    </citation>
    <scope>NUCLEOTIDE SEQUENCE [LARGE SCALE GENOMIC DNA]</scope>
    <source>
        <strain evidence="1 2">ATCC 15676</strain>
    </source>
</reference>
<dbReference type="InterPro" id="IPR050155">
    <property type="entry name" value="HAD-like_hydrolase_sf"/>
</dbReference>
<dbReference type="Pfam" id="PF00702">
    <property type="entry name" value="Hydrolase"/>
    <property type="match status" value="1"/>
</dbReference>
<keyword evidence="1" id="KW-0378">Hydrolase</keyword>
<dbReference type="Proteomes" id="UP000254425">
    <property type="component" value="Chromosome"/>
</dbReference>
<dbReference type="PANTHER" id="PTHR43434">
    <property type="entry name" value="PHOSPHOGLYCOLATE PHOSPHATASE"/>
    <property type="match status" value="1"/>
</dbReference>
<dbReference type="GO" id="GO:0008967">
    <property type="term" value="F:phosphoglycolate phosphatase activity"/>
    <property type="evidence" value="ECO:0007669"/>
    <property type="project" value="TreeGrafter"/>
</dbReference>
<dbReference type="InterPro" id="IPR023198">
    <property type="entry name" value="PGP-like_dom2"/>
</dbReference>
<sequence>MAHSGGPRRAALFDVDGTLVDTNYLHAVTWWEAFRQAGHTVPMPDIHRAVGMGGDRLIVHLLGPDRDRSQDGAVSAAHTALYAAYFPKLAPLPGAADLLRALAERGWRVVLASSAGGAELAAMRAAVDADDVIAGATSGDDVDATKPAPDLVRAAVRLSGLPASQALFVGDTVWDMRACGAAGVRCLGLLSGGIPRADLEAAGAAAVYEGLADLLAQLRRGTAMTGA</sequence>
<protein>
    <submittedName>
        <fullName evidence="1">HAD family hydrolase</fullName>
    </submittedName>
</protein>
<dbReference type="PANTHER" id="PTHR43434:SF16">
    <property type="entry name" value="BLL8046 PROTEIN"/>
    <property type="match status" value="1"/>
</dbReference>
<dbReference type="KEGG" id="sarm:DVA86_26420"/>
<dbReference type="SFLD" id="SFLDS00003">
    <property type="entry name" value="Haloacid_Dehalogenase"/>
    <property type="match status" value="1"/>
</dbReference>
<dbReference type="RefSeq" id="WP_208881945.1">
    <property type="nucleotide sequence ID" value="NZ_CP031320.1"/>
</dbReference>
<keyword evidence="2" id="KW-1185">Reference proteome</keyword>